<sequence length="113" mass="13625">MYHIVYCLIYHAHRELLHKQPNSCITKPVLYFRAALAILLLQSLYIYILLLLSYILYYTPELHSLFCCWSHCVHTLLILSYIPYYPPELHSLFCRWRHCVYALLILYYAPELN</sequence>
<dbReference type="Proteomes" id="UP000770717">
    <property type="component" value="Unassembled WGS sequence"/>
</dbReference>
<evidence type="ECO:0000313" key="3">
    <source>
        <dbReference type="Proteomes" id="UP000770717"/>
    </source>
</evidence>
<accession>A0A8J6B374</accession>
<proteinExistence type="predicted"/>
<name>A0A8J6B374_ELECQ</name>
<organism evidence="2 3">
    <name type="scientific">Eleutherodactylus coqui</name>
    <name type="common">Puerto Rican coqui</name>
    <dbReference type="NCBI Taxonomy" id="57060"/>
    <lineage>
        <taxon>Eukaryota</taxon>
        <taxon>Metazoa</taxon>
        <taxon>Chordata</taxon>
        <taxon>Craniata</taxon>
        <taxon>Vertebrata</taxon>
        <taxon>Euteleostomi</taxon>
        <taxon>Amphibia</taxon>
        <taxon>Batrachia</taxon>
        <taxon>Anura</taxon>
        <taxon>Neobatrachia</taxon>
        <taxon>Hyloidea</taxon>
        <taxon>Eleutherodactylidae</taxon>
        <taxon>Eleutherodactylinae</taxon>
        <taxon>Eleutherodactylus</taxon>
        <taxon>Eleutherodactylus</taxon>
    </lineage>
</organism>
<keyword evidence="1" id="KW-0812">Transmembrane</keyword>
<feature type="transmembrane region" description="Helical" evidence="1">
    <location>
        <begin position="30"/>
        <end position="56"/>
    </location>
</feature>
<evidence type="ECO:0000313" key="2">
    <source>
        <dbReference type="EMBL" id="KAG9460656.1"/>
    </source>
</evidence>
<evidence type="ECO:0000256" key="1">
    <source>
        <dbReference type="SAM" id="Phobius"/>
    </source>
</evidence>
<keyword evidence="1" id="KW-0472">Membrane</keyword>
<keyword evidence="3" id="KW-1185">Reference proteome</keyword>
<comment type="caution">
    <text evidence="2">The sequence shown here is derived from an EMBL/GenBank/DDBJ whole genome shotgun (WGS) entry which is preliminary data.</text>
</comment>
<keyword evidence="1" id="KW-1133">Transmembrane helix</keyword>
<dbReference type="AlphaFoldDB" id="A0A8J6B374"/>
<protein>
    <submittedName>
        <fullName evidence="2">Uncharacterized protein</fullName>
    </submittedName>
</protein>
<reference evidence="2" key="1">
    <citation type="thesis" date="2020" institute="ProQuest LLC" country="789 East Eisenhower Parkway, Ann Arbor, MI, USA">
        <title>Comparative Genomics and Chromosome Evolution.</title>
        <authorList>
            <person name="Mudd A.B."/>
        </authorList>
    </citation>
    <scope>NUCLEOTIDE SEQUENCE</scope>
    <source>
        <strain evidence="2">HN-11 Male</strain>
        <tissue evidence="2">Kidney and liver</tissue>
    </source>
</reference>
<dbReference type="EMBL" id="WNTK01049716">
    <property type="protein sequence ID" value="KAG9460656.1"/>
    <property type="molecule type" value="Genomic_DNA"/>
</dbReference>
<gene>
    <name evidence="2" type="ORF">GDO78_020386</name>
</gene>